<proteinExistence type="predicted"/>
<feature type="region of interest" description="Disordered" evidence="1">
    <location>
        <begin position="98"/>
        <end position="167"/>
    </location>
</feature>
<gene>
    <name evidence="2" type="ORF">EGW08_002094</name>
</gene>
<dbReference type="AlphaFoldDB" id="A0A3S1CE07"/>
<sequence>MRSSPWFHQRRSESAPPAQRPKEPPAMSQKEQEEITNRISKPTESALYRKSLYWKLDSFMDRGFHSWSKMDLFDDCKRCMWTHDGTIKNSSCKIRPIRTSTSLNPSLSLPPLKATSDRRTNNSMDKSPATGRTTSRGGDGGCTSRSIVGESMGNGMSGRAETSHMGKRPTHLSNGLAMLGNVSGARYRLHSKPVLGHSHINGRSGFQYPVKGGSLAVPRVTRPVAS</sequence>
<accession>A0A3S1CE07</accession>
<protein>
    <submittedName>
        <fullName evidence="2">Uncharacterized protein</fullName>
    </submittedName>
</protein>
<dbReference type="EMBL" id="RQTK01000039">
    <property type="protein sequence ID" value="RUS90127.1"/>
    <property type="molecule type" value="Genomic_DNA"/>
</dbReference>
<reference evidence="2 3" key="1">
    <citation type="submission" date="2019-01" db="EMBL/GenBank/DDBJ databases">
        <title>A draft genome assembly of the solar-powered sea slug Elysia chlorotica.</title>
        <authorList>
            <person name="Cai H."/>
            <person name="Li Q."/>
            <person name="Fang X."/>
            <person name="Li J."/>
            <person name="Curtis N.E."/>
            <person name="Altenburger A."/>
            <person name="Shibata T."/>
            <person name="Feng M."/>
            <person name="Maeda T."/>
            <person name="Schwartz J.A."/>
            <person name="Shigenobu S."/>
            <person name="Lundholm N."/>
            <person name="Nishiyama T."/>
            <person name="Yang H."/>
            <person name="Hasebe M."/>
            <person name="Li S."/>
            <person name="Pierce S.K."/>
            <person name="Wang J."/>
        </authorList>
    </citation>
    <scope>NUCLEOTIDE SEQUENCE [LARGE SCALE GENOMIC DNA]</scope>
    <source>
        <strain evidence="2">EC2010</strain>
        <tissue evidence="2">Whole organism of an adult</tissue>
    </source>
</reference>
<feature type="compositionally biased region" description="Low complexity" evidence="1">
    <location>
        <begin position="130"/>
        <end position="146"/>
    </location>
</feature>
<comment type="caution">
    <text evidence="2">The sequence shown here is derived from an EMBL/GenBank/DDBJ whole genome shotgun (WGS) entry which is preliminary data.</text>
</comment>
<feature type="region of interest" description="Disordered" evidence="1">
    <location>
        <begin position="1"/>
        <end position="35"/>
    </location>
</feature>
<keyword evidence="3" id="KW-1185">Reference proteome</keyword>
<organism evidence="2 3">
    <name type="scientific">Elysia chlorotica</name>
    <name type="common">Eastern emerald elysia</name>
    <name type="synonym">Sea slug</name>
    <dbReference type="NCBI Taxonomy" id="188477"/>
    <lineage>
        <taxon>Eukaryota</taxon>
        <taxon>Metazoa</taxon>
        <taxon>Spiralia</taxon>
        <taxon>Lophotrochozoa</taxon>
        <taxon>Mollusca</taxon>
        <taxon>Gastropoda</taxon>
        <taxon>Heterobranchia</taxon>
        <taxon>Euthyneura</taxon>
        <taxon>Panpulmonata</taxon>
        <taxon>Sacoglossa</taxon>
        <taxon>Placobranchoidea</taxon>
        <taxon>Plakobranchidae</taxon>
        <taxon>Elysia</taxon>
    </lineage>
</organism>
<name>A0A3S1CE07_ELYCH</name>
<evidence type="ECO:0000313" key="2">
    <source>
        <dbReference type="EMBL" id="RUS90127.1"/>
    </source>
</evidence>
<dbReference type="Proteomes" id="UP000271974">
    <property type="component" value="Unassembled WGS sequence"/>
</dbReference>
<evidence type="ECO:0000256" key="1">
    <source>
        <dbReference type="SAM" id="MobiDB-lite"/>
    </source>
</evidence>
<evidence type="ECO:0000313" key="3">
    <source>
        <dbReference type="Proteomes" id="UP000271974"/>
    </source>
</evidence>
<dbReference type="OrthoDB" id="6130501at2759"/>
<feature type="compositionally biased region" description="Low complexity" evidence="1">
    <location>
        <begin position="99"/>
        <end position="112"/>
    </location>
</feature>